<evidence type="ECO:0000256" key="6">
    <source>
        <dbReference type="ARBA" id="ARBA00022946"/>
    </source>
</evidence>
<dbReference type="PANTHER" id="PTHR10510:SF5">
    <property type="entry name" value="CYTOCHROME C OXIDASE SUBUNIT 7A1, MITOCHONDRIAL"/>
    <property type="match status" value="1"/>
</dbReference>
<sequence length="81" mass="9189">MNHVQKFPAVLSRFFSSSSRSLKNKVPDAQRFFQEDNGLPIHIKGGTVDVLLYRFTMTLTVAGSGYAVYWLLRAALPRKKD</sequence>
<proteinExistence type="inferred from homology"/>
<comment type="pathway">
    <text evidence="2">Energy metabolism; oxidative phosphorylation.</text>
</comment>
<evidence type="ECO:0000256" key="10">
    <source>
        <dbReference type="ARBA" id="ARBA00023136"/>
    </source>
</evidence>
<keyword evidence="6" id="KW-0809">Transit peptide</keyword>
<accession>A0A8C6SEH8</accession>
<protein>
    <recommendedName>
        <fullName evidence="11">Cytochrome c oxidase subunit 7A1, mitochondrial</fullName>
    </recommendedName>
</protein>
<dbReference type="FunFam" id="4.10.91.10:FF:000001">
    <property type="entry name" value="Cytochrome c oxidase subunit 7A1, mitochondrial"/>
    <property type="match status" value="1"/>
</dbReference>
<dbReference type="SUPFAM" id="SSF81419">
    <property type="entry name" value="Mitochondrial cytochrome c oxidase subunit VIIa"/>
    <property type="match status" value="1"/>
</dbReference>
<evidence type="ECO:0000256" key="1">
    <source>
        <dbReference type="ARBA" id="ARBA00004434"/>
    </source>
</evidence>
<keyword evidence="7 12" id="KW-1133">Transmembrane helix</keyword>
<keyword evidence="8" id="KW-0560">Oxidoreductase</keyword>
<dbReference type="InterPro" id="IPR036539">
    <property type="entry name" value="Cyt_c_oxidase_su7a_sf"/>
</dbReference>
<dbReference type="Ensembl" id="ENSNMLT00000006466.1">
    <property type="protein sequence ID" value="ENSNMLP00000005627.1"/>
    <property type="gene ID" value="ENSNMLG00000004155.1"/>
</dbReference>
<dbReference type="GO" id="GO:0006123">
    <property type="term" value="P:mitochondrial electron transport, cytochrome c to oxygen"/>
    <property type="evidence" value="ECO:0007669"/>
    <property type="project" value="InterPro"/>
</dbReference>
<dbReference type="GO" id="GO:0045277">
    <property type="term" value="C:respiratory chain complex IV"/>
    <property type="evidence" value="ECO:0007669"/>
    <property type="project" value="InterPro"/>
</dbReference>
<comment type="similarity">
    <text evidence="3">Belongs to the cytochrome c oxidase VIIa family.</text>
</comment>
<dbReference type="AlphaFoldDB" id="A0A8C6SEH8"/>
<evidence type="ECO:0000256" key="3">
    <source>
        <dbReference type="ARBA" id="ARBA00009331"/>
    </source>
</evidence>
<dbReference type="InterPro" id="IPR003177">
    <property type="entry name" value="Cytc_oxidase_su7a_met"/>
</dbReference>
<dbReference type="Pfam" id="PF02238">
    <property type="entry name" value="COX7a"/>
    <property type="match status" value="1"/>
</dbReference>
<evidence type="ECO:0000256" key="5">
    <source>
        <dbReference type="ARBA" id="ARBA00022792"/>
    </source>
</evidence>
<evidence type="ECO:0000256" key="12">
    <source>
        <dbReference type="SAM" id="Phobius"/>
    </source>
</evidence>
<dbReference type="GO" id="GO:0005743">
    <property type="term" value="C:mitochondrial inner membrane"/>
    <property type="evidence" value="ECO:0007669"/>
    <property type="project" value="UniProtKB-SubCell"/>
</dbReference>
<keyword evidence="4 12" id="KW-0812">Transmembrane</keyword>
<dbReference type="Gene3D" id="4.10.91.10">
    <property type="entry name" value="Cytochrome c oxidase, subunit VIIa"/>
    <property type="match status" value="1"/>
</dbReference>
<dbReference type="Proteomes" id="UP000694523">
    <property type="component" value="Unplaced"/>
</dbReference>
<organism evidence="13 14">
    <name type="scientific">Neogobius melanostomus</name>
    <name type="common">round goby</name>
    <dbReference type="NCBI Taxonomy" id="47308"/>
    <lineage>
        <taxon>Eukaryota</taxon>
        <taxon>Metazoa</taxon>
        <taxon>Chordata</taxon>
        <taxon>Craniata</taxon>
        <taxon>Vertebrata</taxon>
        <taxon>Euteleostomi</taxon>
        <taxon>Actinopterygii</taxon>
        <taxon>Neopterygii</taxon>
        <taxon>Teleostei</taxon>
        <taxon>Neoteleostei</taxon>
        <taxon>Acanthomorphata</taxon>
        <taxon>Gobiaria</taxon>
        <taxon>Gobiiformes</taxon>
        <taxon>Gobioidei</taxon>
        <taxon>Gobiidae</taxon>
        <taxon>Benthophilinae</taxon>
        <taxon>Neogobiini</taxon>
        <taxon>Neogobius</taxon>
    </lineage>
</organism>
<dbReference type="CDD" id="cd00928">
    <property type="entry name" value="Cyt_c_Oxidase_VIIa"/>
    <property type="match status" value="1"/>
</dbReference>
<keyword evidence="9" id="KW-0496">Mitochondrion</keyword>
<evidence type="ECO:0000256" key="4">
    <source>
        <dbReference type="ARBA" id="ARBA00022692"/>
    </source>
</evidence>
<evidence type="ECO:0000256" key="11">
    <source>
        <dbReference type="ARBA" id="ARBA00040382"/>
    </source>
</evidence>
<keyword evidence="10 12" id="KW-0472">Membrane</keyword>
<evidence type="ECO:0000256" key="2">
    <source>
        <dbReference type="ARBA" id="ARBA00004673"/>
    </source>
</evidence>
<evidence type="ECO:0000313" key="13">
    <source>
        <dbReference type="Ensembl" id="ENSNMLP00000005627.1"/>
    </source>
</evidence>
<reference evidence="13" key="2">
    <citation type="submission" date="2025-09" db="UniProtKB">
        <authorList>
            <consortium name="Ensembl"/>
        </authorList>
    </citation>
    <scope>IDENTIFICATION</scope>
</reference>
<keyword evidence="5" id="KW-0999">Mitochondrion inner membrane</keyword>
<feature type="transmembrane region" description="Helical" evidence="12">
    <location>
        <begin position="51"/>
        <end position="72"/>
    </location>
</feature>
<name>A0A8C6SEH8_9GOBI</name>
<dbReference type="InterPro" id="IPR039297">
    <property type="entry name" value="COX7a"/>
</dbReference>
<keyword evidence="14" id="KW-1185">Reference proteome</keyword>
<evidence type="ECO:0000256" key="7">
    <source>
        <dbReference type="ARBA" id="ARBA00022989"/>
    </source>
</evidence>
<reference evidence="13" key="1">
    <citation type="submission" date="2025-08" db="UniProtKB">
        <authorList>
            <consortium name="Ensembl"/>
        </authorList>
    </citation>
    <scope>IDENTIFICATION</scope>
</reference>
<dbReference type="GO" id="GO:0097250">
    <property type="term" value="P:mitochondrial respirasome assembly"/>
    <property type="evidence" value="ECO:0007669"/>
    <property type="project" value="UniProtKB-ARBA"/>
</dbReference>
<comment type="subcellular location">
    <subcellularLocation>
        <location evidence="1">Mitochondrion inner membrane</location>
        <topology evidence="1">Single-pass membrane protein</topology>
    </subcellularLocation>
</comment>
<dbReference type="GO" id="GO:0002082">
    <property type="term" value="P:regulation of oxidative phosphorylation"/>
    <property type="evidence" value="ECO:0007669"/>
    <property type="project" value="UniProtKB-ARBA"/>
</dbReference>
<evidence type="ECO:0000313" key="14">
    <source>
        <dbReference type="Proteomes" id="UP000694523"/>
    </source>
</evidence>
<evidence type="ECO:0000256" key="8">
    <source>
        <dbReference type="ARBA" id="ARBA00023002"/>
    </source>
</evidence>
<dbReference type="GO" id="GO:0016491">
    <property type="term" value="F:oxidoreductase activity"/>
    <property type="evidence" value="ECO:0007669"/>
    <property type="project" value="UniProtKB-KW"/>
</dbReference>
<dbReference type="PANTHER" id="PTHR10510">
    <property type="entry name" value="CYTOCHROME C OXIDASE POLYPEPTIDE 7A"/>
    <property type="match status" value="1"/>
</dbReference>
<evidence type="ECO:0000256" key="9">
    <source>
        <dbReference type="ARBA" id="ARBA00023128"/>
    </source>
</evidence>